<gene>
    <name evidence="1" type="ORF">PEVE_00017101</name>
</gene>
<accession>A0ABN8M099</accession>
<name>A0ABN8M099_9CNID</name>
<proteinExistence type="predicted"/>
<evidence type="ECO:0000313" key="1">
    <source>
        <dbReference type="EMBL" id="CAH3022861.1"/>
    </source>
</evidence>
<dbReference type="Proteomes" id="UP001159427">
    <property type="component" value="Unassembled WGS sequence"/>
</dbReference>
<reference evidence="1 2" key="1">
    <citation type="submission" date="2022-05" db="EMBL/GenBank/DDBJ databases">
        <authorList>
            <consortium name="Genoscope - CEA"/>
            <person name="William W."/>
        </authorList>
    </citation>
    <scope>NUCLEOTIDE SEQUENCE [LARGE SCALE GENOMIC DNA]</scope>
</reference>
<protein>
    <submittedName>
        <fullName evidence="1">Uncharacterized protein</fullName>
    </submittedName>
</protein>
<keyword evidence="2" id="KW-1185">Reference proteome</keyword>
<comment type="caution">
    <text evidence="1">The sequence shown here is derived from an EMBL/GenBank/DDBJ whole genome shotgun (WGS) entry which is preliminary data.</text>
</comment>
<dbReference type="EMBL" id="CALNXI010000236">
    <property type="protein sequence ID" value="CAH3022861.1"/>
    <property type="molecule type" value="Genomic_DNA"/>
</dbReference>
<evidence type="ECO:0000313" key="2">
    <source>
        <dbReference type="Proteomes" id="UP001159427"/>
    </source>
</evidence>
<sequence length="77" mass="9096">MLFNPSKCYKMSVFRSRSPVVKDYTLYNQTLVAVQQHPYLAVFNDIPLPIPPYYQLSIWETRNYSTNSFIQPSVHHD</sequence>
<organism evidence="1 2">
    <name type="scientific">Porites evermanni</name>
    <dbReference type="NCBI Taxonomy" id="104178"/>
    <lineage>
        <taxon>Eukaryota</taxon>
        <taxon>Metazoa</taxon>
        <taxon>Cnidaria</taxon>
        <taxon>Anthozoa</taxon>
        <taxon>Hexacorallia</taxon>
        <taxon>Scleractinia</taxon>
        <taxon>Fungiina</taxon>
        <taxon>Poritidae</taxon>
        <taxon>Porites</taxon>
    </lineage>
</organism>